<dbReference type="OrthoDB" id="9768183at2"/>
<gene>
    <name evidence="5" type="primary">argT</name>
    <name evidence="5" type="ORF">MSP8886_00516</name>
</gene>
<protein>
    <submittedName>
        <fullName evidence="5">Lysine-arginine-ornithine-binding periplasmic protein</fullName>
    </submittedName>
</protein>
<comment type="similarity">
    <text evidence="1">Belongs to the bacterial solute-binding protein 3 family.</text>
</comment>
<proteinExistence type="inferred from homology"/>
<dbReference type="InterPro" id="IPR001638">
    <property type="entry name" value="Solute-binding_3/MltF_N"/>
</dbReference>
<evidence type="ECO:0000256" key="1">
    <source>
        <dbReference type="ARBA" id="ARBA00010333"/>
    </source>
</evidence>
<dbReference type="Gene3D" id="3.40.190.10">
    <property type="entry name" value="Periplasmic binding protein-like II"/>
    <property type="match status" value="2"/>
</dbReference>
<sequence length="254" mass="27814">MKKFLVAMALSFAAVASHAADSLRIAVLAEPYPPFSQKMPDGKWEGFEIDLIHKICTDMKVKCQIVDTAWDGIIPALLSNKVDAIFASMSITKERAKKVLFTHPYYNTLPAVVGLPGQDYSMTKKALKGKYIGVQNGTTSAFYIKKKVGSVAHIRQYATQDEINSDLLAGRLDYMLADNIAAKAFADKNKGAVQFYGTVKYDPVLGGGVAAALRPNDKALAARFNKEIDQLVKSKFYADLSDKYFGTNIAPTNN</sequence>
<accession>A0A1A8T4R7</accession>
<evidence type="ECO:0000313" key="6">
    <source>
        <dbReference type="Proteomes" id="UP000092544"/>
    </source>
</evidence>
<feature type="signal peptide" evidence="3">
    <location>
        <begin position="1"/>
        <end position="19"/>
    </location>
</feature>
<dbReference type="PANTHER" id="PTHR35936">
    <property type="entry name" value="MEMBRANE-BOUND LYTIC MUREIN TRANSGLYCOSYLASE F"/>
    <property type="match status" value="1"/>
</dbReference>
<dbReference type="STRING" id="1792290.MSP8886_00516"/>
<dbReference type="SUPFAM" id="SSF53850">
    <property type="entry name" value="Periplasmic binding protein-like II"/>
    <property type="match status" value="1"/>
</dbReference>
<evidence type="ECO:0000259" key="4">
    <source>
        <dbReference type="SMART" id="SM00062"/>
    </source>
</evidence>
<name>A0A1A8T4R7_9GAMM</name>
<feature type="chain" id="PRO_5008378788" evidence="3">
    <location>
        <begin position="20"/>
        <end position="254"/>
    </location>
</feature>
<feature type="domain" description="Solute-binding protein family 3/N-terminal" evidence="4">
    <location>
        <begin position="22"/>
        <end position="248"/>
    </location>
</feature>
<dbReference type="SMART" id="SM00062">
    <property type="entry name" value="PBPb"/>
    <property type="match status" value="1"/>
</dbReference>
<reference evidence="5 6" key="1">
    <citation type="submission" date="2016-06" db="EMBL/GenBank/DDBJ databases">
        <authorList>
            <person name="Kjaerup R.B."/>
            <person name="Dalgaard T.S."/>
            <person name="Juul-Madsen H.R."/>
        </authorList>
    </citation>
    <scope>NUCLEOTIDE SEQUENCE [LARGE SCALE GENOMIC DNA]</scope>
    <source>
        <strain evidence="5 6">CECT 8886</strain>
    </source>
</reference>
<dbReference type="RefSeq" id="WP_067012357.1">
    <property type="nucleotide sequence ID" value="NZ_FLOB01000001.1"/>
</dbReference>
<evidence type="ECO:0000256" key="3">
    <source>
        <dbReference type="SAM" id="SignalP"/>
    </source>
</evidence>
<keyword evidence="2 3" id="KW-0732">Signal</keyword>
<dbReference type="Proteomes" id="UP000092544">
    <property type="component" value="Unassembled WGS sequence"/>
</dbReference>
<organism evidence="5 6">
    <name type="scientific">Marinomonas spartinae</name>
    <dbReference type="NCBI Taxonomy" id="1792290"/>
    <lineage>
        <taxon>Bacteria</taxon>
        <taxon>Pseudomonadati</taxon>
        <taxon>Pseudomonadota</taxon>
        <taxon>Gammaproteobacteria</taxon>
        <taxon>Oceanospirillales</taxon>
        <taxon>Oceanospirillaceae</taxon>
        <taxon>Marinomonas</taxon>
    </lineage>
</organism>
<evidence type="ECO:0000313" key="5">
    <source>
        <dbReference type="EMBL" id="SBS26158.1"/>
    </source>
</evidence>
<dbReference type="Pfam" id="PF00497">
    <property type="entry name" value="SBP_bac_3"/>
    <property type="match status" value="1"/>
</dbReference>
<dbReference type="AlphaFoldDB" id="A0A1A8T4R7"/>
<dbReference type="EMBL" id="FLOB01000001">
    <property type="protein sequence ID" value="SBS26158.1"/>
    <property type="molecule type" value="Genomic_DNA"/>
</dbReference>
<evidence type="ECO:0000256" key="2">
    <source>
        <dbReference type="ARBA" id="ARBA00022729"/>
    </source>
</evidence>
<keyword evidence="6" id="KW-1185">Reference proteome</keyword>
<dbReference type="PANTHER" id="PTHR35936:SF19">
    <property type="entry name" value="AMINO-ACID-BINDING PROTEIN YXEM-RELATED"/>
    <property type="match status" value="1"/>
</dbReference>